<feature type="transmembrane region" description="Helical" evidence="2">
    <location>
        <begin position="134"/>
        <end position="158"/>
    </location>
</feature>
<dbReference type="AlphaFoldDB" id="A0A8K0UM52"/>
<protein>
    <submittedName>
        <fullName evidence="3">Pali-domain-containing protein</fullName>
    </submittedName>
</protein>
<proteinExistence type="predicted"/>
<evidence type="ECO:0000256" key="2">
    <source>
        <dbReference type="SAM" id="Phobius"/>
    </source>
</evidence>
<evidence type="ECO:0000313" key="3">
    <source>
        <dbReference type="EMBL" id="KAH8099282.1"/>
    </source>
</evidence>
<comment type="caution">
    <text evidence="3">The sequence shown here is derived from an EMBL/GenBank/DDBJ whole genome shotgun (WGS) entry which is preliminary data.</text>
</comment>
<dbReference type="Pfam" id="PF06687">
    <property type="entry name" value="SUR7"/>
    <property type="match status" value="1"/>
</dbReference>
<dbReference type="GO" id="GO:0005886">
    <property type="term" value="C:plasma membrane"/>
    <property type="evidence" value="ECO:0007669"/>
    <property type="project" value="InterPro"/>
</dbReference>
<organism evidence="3 4">
    <name type="scientific">Cristinia sonorae</name>
    <dbReference type="NCBI Taxonomy" id="1940300"/>
    <lineage>
        <taxon>Eukaryota</taxon>
        <taxon>Fungi</taxon>
        <taxon>Dikarya</taxon>
        <taxon>Basidiomycota</taxon>
        <taxon>Agaricomycotina</taxon>
        <taxon>Agaricomycetes</taxon>
        <taxon>Agaricomycetidae</taxon>
        <taxon>Agaricales</taxon>
        <taxon>Pleurotineae</taxon>
        <taxon>Stephanosporaceae</taxon>
        <taxon>Cristinia</taxon>
    </lineage>
</organism>
<gene>
    <name evidence="3" type="ORF">BXZ70DRAFT_290212</name>
</gene>
<dbReference type="PANTHER" id="PTHR28013">
    <property type="entry name" value="PROTEIN DCV1-RELATED"/>
    <property type="match status" value="1"/>
</dbReference>
<dbReference type="OrthoDB" id="3365245at2759"/>
<feature type="region of interest" description="Disordered" evidence="1">
    <location>
        <begin position="231"/>
        <end position="259"/>
    </location>
</feature>
<evidence type="ECO:0000313" key="4">
    <source>
        <dbReference type="Proteomes" id="UP000813824"/>
    </source>
</evidence>
<feature type="compositionally biased region" description="Polar residues" evidence="1">
    <location>
        <begin position="471"/>
        <end position="482"/>
    </location>
</feature>
<dbReference type="InterPro" id="IPR051380">
    <property type="entry name" value="pH-response_reg_palI/RIM9"/>
</dbReference>
<feature type="compositionally biased region" description="Pro residues" evidence="1">
    <location>
        <begin position="349"/>
        <end position="358"/>
    </location>
</feature>
<dbReference type="EMBL" id="JAEVFJ010000020">
    <property type="protein sequence ID" value="KAH8099282.1"/>
    <property type="molecule type" value="Genomic_DNA"/>
</dbReference>
<feature type="region of interest" description="Disordered" evidence="1">
    <location>
        <begin position="278"/>
        <end position="364"/>
    </location>
</feature>
<feature type="compositionally biased region" description="Polar residues" evidence="1">
    <location>
        <begin position="321"/>
        <end position="345"/>
    </location>
</feature>
<feature type="transmembrane region" description="Helical" evidence="2">
    <location>
        <begin position="170"/>
        <end position="196"/>
    </location>
</feature>
<evidence type="ECO:0000256" key="1">
    <source>
        <dbReference type="SAM" id="MobiDB-lite"/>
    </source>
</evidence>
<dbReference type="GO" id="GO:0032153">
    <property type="term" value="C:cell division site"/>
    <property type="evidence" value="ECO:0007669"/>
    <property type="project" value="TreeGrafter"/>
</dbReference>
<dbReference type="InterPro" id="IPR009571">
    <property type="entry name" value="SUR7/Rim9-like_fungi"/>
</dbReference>
<dbReference type="Proteomes" id="UP000813824">
    <property type="component" value="Unassembled WGS sequence"/>
</dbReference>
<name>A0A8K0UM52_9AGAR</name>
<feature type="transmembrane region" description="Helical" evidence="2">
    <location>
        <begin position="12"/>
        <end position="31"/>
    </location>
</feature>
<sequence>MSCIRPATPGFLVTLIATALLAVVTFSVPYFKSVYFLKASLSQEGIDGAITFGTLGYCLTLNNGTACSKPAIGYQLDINALVGNKLPVKIPDVLVKWVTYALFLHAVALILAAVSAIFGLLAHVREISMACCSTCVSGFSAAVCLIAFIFDLVLFFIAKARINAIPGASASIGIGIWLTLAAWILLFFAGCFYGFGRCCISRRPKRDTEATRDDPYTERLRLDAVKAEADRKARQKQGETGLPAFQEYEQTQPLTKQDHDEYVDDGDQIVPLHSVAGGAYGRQGVTPARQPSSGHPPSVPYVPGGYAQAAPGNRTVDDYYNVQQNSYPPRPSRQASGHTQDSSYRASSPPVPPIPAPARSPTDSNAQYLAAGAAYGHGQYPSQNYGHTAGGTTYHSATSHQQYPSSYSNQYDPYASNQTFNPDAYNATGYMTAPTNSFPDHNAYYAQSTYPTTAPQAQPERSYTLGGDGYGSNTIPDLTGQTGHYAAAPYPTYGSPSPVSAHQTHSPAPISTNVASPSPHAQSPTSPRGPRQPTSAAEQPYPDSPPMYDMATSQPAGQWGAKR</sequence>
<feature type="compositionally biased region" description="Polar residues" evidence="1">
    <location>
        <begin position="494"/>
        <end position="537"/>
    </location>
</feature>
<feature type="region of interest" description="Disordered" evidence="1">
    <location>
        <begin position="450"/>
        <end position="563"/>
    </location>
</feature>
<feature type="compositionally biased region" description="Polar residues" evidence="1">
    <location>
        <begin position="450"/>
        <end position="461"/>
    </location>
</feature>
<feature type="transmembrane region" description="Helical" evidence="2">
    <location>
        <begin position="97"/>
        <end position="122"/>
    </location>
</feature>
<keyword evidence="2" id="KW-0472">Membrane</keyword>
<keyword evidence="4" id="KW-1185">Reference proteome</keyword>
<keyword evidence="2" id="KW-1133">Transmembrane helix</keyword>
<dbReference type="GO" id="GO:0035838">
    <property type="term" value="C:growing cell tip"/>
    <property type="evidence" value="ECO:0007669"/>
    <property type="project" value="TreeGrafter"/>
</dbReference>
<reference evidence="3" key="1">
    <citation type="journal article" date="2021" name="New Phytol.">
        <title>Evolutionary innovations through gain and loss of genes in the ectomycorrhizal Boletales.</title>
        <authorList>
            <person name="Wu G."/>
            <person name="Miyauchi S."/>
            <person name="Morin E."/>
            <person name="Kuo A."/>
            <person name="Drula E."/>
            <person name="Varga T."/>
            <person name="Kohler A."/>
            <person name="Feng B."/>
            <person name="Cao Y."/>
            <person name="Lipzen A."/>
            <person name="Daum C."/>
            <person name="Hundley H."/>
            <person name="Pangilinan J."/>
            <person name="Johnson J."/>
            <person name="Barry K."/>
            <person name="LaButti K."/>
            <person name="Ng V."/>
            <person name="Ahrendt S."/>
            <person name="Min B."/>
            <person name="Choi I.G."/>
            <person name="Park H."/>
            <person name="Plett J.M."/>
            <person name="Magnuson J."/>
            <person name="Spatafora J.W."/>
            <person name="Nagy L.G."/>
            <person name="Henrissat B."/>
            <person name="Grigoriev I.V."/>
            <person name="Yang Z.L."/>
            <person name="Xu J."/>
            <person name="Martin F.M."/>
        </authorList>
    </citation>
    <scope>NUCLEOTIDE SEQUENCE</scope>
    <source>
        <strain evidence="3">KKN 215</strain>
    </source>
</reference>
<dbReference type="PANTHER" id="PTHR28013:SF4">
    <property type="entry name" value="MARVEL DOMAIN-CONTAINING PROTEIN"/>
    <property type="match status" value="1"/>
</dbReference>
<accession>A0A8K0UM52</accession>
<keyword evidence="2" id="KW-0812">Transmembrane</keyword>